<gene>
    <name evidence="1" type="ORF">VC83_01843</name>
</gene>
<dbReference type="GeneID" id="36284930"/>
<protein>
    <submittedName>
        <fullName evidence="1">Uncharacterized protein</fullName>
    </submittedName>
</protein>
<reference evidence="1" key="1">
    <citation type="submission" date="2016-03" db="EMBL/GenBank/DDBJ databases">
        <title>Updated assembly of Pseudogymnoascus destructans, the fungus causing white-nose syndrome of bats.</title>
        <authorList>
            <person name="Palmer J.M."/>
            <person name="Drees K.P."/>
            <person name="Foster J.T."/>
            <person name="Lindner D.L."/>
        </authorList>
    </citation>
    <scope>NUCLEOTIDE SEQUENCE [LARGE SCALE GENOMIC DNA]</scope>
    <source>
        <strain evidence="1">20631-21</strain>
    </source>
</reference>
<sequence length="220" mass="24339">MNTPPNSPRLSPLGTLEDIARAVATMRATWVSPPFLAVSGEESIGNTNTGEKTSQAYRTVTQVDGNASKYALVNELQPISTPDRTILGSTIQRGTTIKAKISDTIYSQQTLNMLNKLFGARLCAGMENKVVQDVVREVHGMMTPEQHLVLCLGAWQFEANRIRLLSHPWEHFYRFAFMEPGIGKCDLFAGMARSWNSVLGDQKTAEEITAMWQDMITASS</sequence>
<evidence type="ECO:0000313" key="1">
    <source>
        <dbReference type="EMBL" id="OAF61660.2"/>
    </source>
</evidence>
<dbReference type="AlphaFoldDB" id="A0A177AIP4"/>
<dbReference type="OrthoDB" id="3437933at2759"/>
<dbReference type="Proteomes" id="UP000077154">
    <property type="component" value="Unassembled WGS sequence"/>
</dbReference>
<name>A0A177AIP4_9PEZI</name>
<dbReference type="EMBL" id="KV441389">
    <property type="protein sequence ID" value="OAF61660.2"/>
    <property type="molecule type" value="Genomic_DNA"/>
</dbReference>
<organism evidence="1">
    <name type="scientific">Pseudogymnoascus destructans</name>
    <dbReference type="NCBI Taxonomy" id="655981"/>
    <lineage>
        <taxon>Eukaryota</taxon>
        <taxon>Fungi</taxon>
        <taxon>Dikarya</taxon>
        <taxon>Ascomycota</taxon>
        <taxon>Pezizomycotina</taxon>
        <taxon>Leotiomycetes</taxon>
        <taxon>Thelebolales</taxon>
        <taxon>Thelebolaceae</taxon>
        <taxon>Pseudogymnoascus</taxon>
    </lineage>
</organism>
<accession>A0A177AIP4</accession>
<dbReference type="RefSeq" id="XP_024326934.1">
    <property type="nucleotide sequence ID" value="XM_024465515.1"/>
</dbReference>
<proteinExistence type="predicted"/>